<evidence type="ECO:0000256" key="1">
    <source>
        <dbReference type="SAM" id="MobiDB-lite"/>
    </source>
</evidence>
<feature type="region of interest" description="Disordered" evidence="1">
    <location>
        <begin position="979"/>
        <end position="1192"/>
    </location>
</feature>
<feature type="compositionally biased region" description="Polar residues" evidence="1">
    <location>
        <begin position="553"/>
        <end position="567"/>
    </location>
</feature>
<proteinExistence type="predicted"/>
<gene>
    <name evidence="2" type="ORF">EST38_g3935</name>
</gene>
<dbReference type="Proteomes" id="UP000290288">
    <property type="component" value="Unassembled WGS sequence"/>
</dbReference>
<feature type="compositionally biased region" description="Polar residues" evidence="1">
    <location>
        <begin position="1109"/>
        <end position="1126"/>
    </location>
</feature>
<feature type="compositionally biased region" description="Polar residues" evidence="1">
    <location>
        <begin position="740"/>
        <end position="749"/>
    </location>
</feature>
<feature type="compositionally biased region" description="Basic and acidic residues" evidence="1">
    <location>
        <begin position="205"/>
        <end position="226"/>
    </location>
</feature>
<sequence>MDPGTSPLKRKREKEYPRVTFNVGARTFDRLLKEKSLRELKDGVRRKLGYPSYVPLHLAQLRGGKAVDLEDEEDFEAFCSTAYSLSMITVQVTEPEDIPIYAPAKPSPVPHDRNTSPESPKKRKKKRKLGAGDSPTPHDETTTAHGQKRKAPIPDSDREASPSKEPEPLPPKKKKKREVSSNPPKESVLAEDVVAEKTTAVDESAAEKPAEQETEIAAEKEKGKAAEKKKKEKKVKAPEAPAKKAGQSKSKKDKSVPQADADAEPTDNATRDEDVAEKPKKKKKAAKDKTTGEKSAPQGEGSEEPEGDAAAGGTMTKEVKVKKTAKNKNAGRAGNEKDASDKTPAVPQPVVNDKGSDDDEEPDSGKNNQKAPAKATVITGEKAGVAKKTTRGKATAENGQNQNGSSTTGSVGATEKPSEPQAPSKKPSDATVCPICARAPTHTQSRCSIYRGTLAANLKWLEVLKDKQVEDPTNEFRAHQIQLVEGIITKKQNKTGQNGKVVSDVVVGVAASSSTRTAKSAQPDQPEKPEHPRTAPPAPKVPTQPPSNPLKENPQNAHVSQPSTSAKRTAEQREAQPSSGKSSDKPLATKSKHPISLPPDIQQSRKDAKATARGTIPAPQPISTVPVESSSSSGDDTPTPTARKAVPQPPALQKSTVLVESSGPLDKSSDKTSLPKPKTGAEQDSSSSSSSSSSDEDDEDESSNDEIPSRLPPPPGSNVLANPSSIIDADLDAVIRGPNISITSKNLPLSDSGSDEDDEEDKEELVPDSEEEEVRPRRRSNASKAAQISSEEEDSDSGAQESEKSEEAQTTRGGQPPRLSVDTKLPTDESSPSTAVEYGNLSFGAANDLASSVEIDSSGERAFSEAFADDTAVFKLAAAKPDDSGSGEESDHHHQATPPRSNKTKTKSTPNNDRHDPIEPFETPKKPKSPIIQQDLLLSTPRGLTQRMKDRRGKTPTPMSSMEKAMTLHASAAKLLNASRIASKLPTQLQNTQSQKPGPVTSTPAYKPPPRPTRSKANDQSQASDITLNAEETTASANDWEVLQPSDSFGEETMNMEDELQSDPLFIPGETQNAFPFSQWQQPPAVSPNDSDDEDEVENAIAITPRPPTASQKYGYTGLSQFASQRRSYRTSLPAAPRPTDKKDTMAELYGQTGQEASDESGSESDSDSDAEEPEQKSHIPKSRRAGLRSKA</sequence>
<feature type="compositionally biased region" description="Acidic residues" evidence="1">
    <location>
        <begin position="1157"/>
        <end position="1173"/>
    </location>
</feature>
<feature type="region of interest" description="Disordered" evidence="1">
    <location>
        <begin position="878"/>
        <end position="961"/>
    </location>
</feature>
<feature type="compositionally biased region" description="Acidic residues" evidence="1">
    <location>
        <begin position="694"/>
        <end position="704"/>
    </location>
</feature>
<feature type="region of interest" description="Disordered" evidence="1">
    <location>
        <begin position="511"/>
        <end position="724"/>
    </location>
</feature>
<feature type="region of interest" description="Disordered" evidence="1">
    <location>
        <begin position="98"/>
        <end position="432"/>
    </location>
</feature>
<feature type="region of interest" description="Disordered" evidence="1">
    <location>
        <begin position="739"/>
        <end position="837"/>
    </location>
</feature>
<feature type="compositionally biased region" description="Acidic residues" evidence="1">
    <location>
        <begin position="753"/>
        <end position="773"/>
    </location>
</feature>
<feature type="compositionally biased region" description="Low complexity" evidence="1">
    <location>
        <begin position="511"/>
        <end position="521"/>
    </location>
</feature>
<dbReference type="STRING" id="2316362.A0A4Q2DSC0"/>
<accession>A0A4Q2DSC0</accession>
<protein>
    <submittedName>
        <fullName evidence="2">Uncharacterized protein</fullName>
    </submittedName>
</protein>
<feature type="compositionally biased region" description="Low complexity" evidence="1">
    <location>
        <begin position="621"/>
        <end position="641"/>
    </location>
</feature>
<feature type="compositionally biased region" description="Polar residues" evidence="1">
    <location>
        <begin position="1018"/>
        <end position="1037"/>
    </location>
</feature>
<feature type="compositionally biased region" description="Polar residues" evidence="1">
    <location>
        <begin position="985"/>
        <end position="1004"/>
    </location>
</feature>
<organism evidence="2 3">
    <name type="scientific">Candolleomyces aberdarensis</name>
    <dbReference type="NCBI Taxonomy" id="2316362"/>
    <lineage>
        <taxon>Eukaryota</taxon>
        <taxon>Fungi</taxon>
        <taxon>Dikarya</taxon>
        <taxon>Basidiomycota</taxon>
        <taxon>Agaricomycotina</taxon>
        <taxon>Agaricomycetes</taxon>
        <taxon>Agaricomycetidae</taxon>
        <taxon>Agaricales</taxon>
        <taxon>Agaricineae</taxon>
        <taxon>Psathyrellaceae</taxon>
        <taxon>Candolleomyces</taxon>
    </lineage>
</organism>
<feature type="compositionally biased region" description="Low complexity" evidence="1">
    <location>
        <begin position="238"/>
        <end position="248"/>
    </location>
</feature>
<comment type="caution">
    <text evidence="2">The sequence shown here is derived from an EMBL/GenBank/DDBJ whole genome shotgun (WGS) entry which is preliminary data.</text>
</comment>
<dbReference type="AlphaFoldDB" id="A0A4Q2DSC0"/>
<feature type="compositionally biased region" description="Basic residues" evidence="1">
    <location>
        <begin position="1179"/>
        <end position="1192"/>
    </location>
</feature>
<dbReference type="EMBL" id="SDEE01000090">
    <property type="protein sequence ID" value="RXW21924.1"/>
    <property type="molecule type" value="Genomic_DNA"/>
</dbReference>
<feature type="compositionally biased region" description="Pro residues" evidence="1">
    <location>
        <begin position="534"/>
        <end position="548"/>
    </location>
</feature>
<keyword evidence="3" id="KW-1185">Reference proteome</keyword>
<dbReference type="OrthoDB" id="3357439at2759"/>
<feature type="compositionally biased region" description="Basic and acidic residues" evidence="1">
    <location>
        <begin position="269"/>
        <end position="278"/>
    </location>
</feature>
<evidence type="ECO:0000313" key="3">
    <source>
        <dbReference type="Proteomes" id="UP000290288"/>
    </source>
</evidence>
<evidence type="ECO:0000313" key="2">
    <source>
        <dbReference type="EMBL" id="RXW21924.1"/>
    </source>
</evidence>
<feature type="compositionally biased region" description="Basic and acidic residues" evidence="1">
    <location>
        <begin position="912"/>
        <end position="925"/>
    </location>
</feature>
<feature type="compositionally biased region" description="Polar residues" evidence="1">
    <location>
        <begin position="1070"/>
        <end position="1084"/>
    </location>
</feature>
<feature type="compositionally biased region" description="Low complexity" evidence="1">
    <location>
        <begin position="684"/>
        <end position="693"/>
    </location>
</feature>
<name>A0A4Q2DSC0_9AGAR</name>
<feature type="compositionally biased region" description="Basic and acidic residues" evidence="1">
    <location>
        <begin position="155"/>
        <end position="167"/>
    </location>
</feature>
<reference evidence="2 3" key="1">
    <citation type="submission" date="2019-01" db="EMBL/GenBank/DDBJ databases">
        <title>Draft genome sequence of Psathyrella aberdarensis IHI B618.</title>
        <authorList>
            <person name="Buettner E."/>
            <person name="Kellner H."/>
        </authorList>
    </citation>
    <scope>NUCLEOTIDE SEQUENCE [LARGE SCALE GENOMIC DNA]</scope>
    <source>
        <strain evidence="2 3">IHI B618</strain>
    </source>
</reference>
<feature type="compositionally biased region" description="Polar residues" evidence="1">
    <location>
        <begin position="397"/>
        <end position="411"/>
    </location>
</feature>